<dbReference type="InterPro" id="IPR050131">
    <property type="entry name" value="Peptidase_S8_subtilisin-like"/>
</dbReference>
<evidence type="ECO:0000256" key="6">
    <source>
        <dbReference type="ARBA" id="ARBA00022801"/>
    </source>
</evidence>
<evidence type="ECO:0000313" key="14">
    <source>
        <dbReference type="Proteomes" id="UP000285575"/>
    </source>
</evidence>
<dbReference type="GO" id="GO:0005576">
    <property type="term" value="C:extracellular region"/>
    <property type="evidence" value="ECO:0007669"/>
    <property type="project" value="UniProtKB-SubCell"/>
</dbReference>
<dbReference type="PRINTS" id="PR00723">
    <property type="entry name" value="SUBTILISIN"/>
</dbReference>
<dbReference type="AlphaFoldDB" id="A0A437RM07"/>
<keyword evidence="14" id="KW-1185">Reference proteome</keyword>
<dbReference type="PROSITE" id="PS00137">
    <property type="entry name" value="SUBTILASE_HIS"/>
    <property type="match status" value="1"/>
</dbReference>
<comment type="subcellular location">
    <subcellularLocation>
        <location evidence="1">Secreted</location>
    </subcellularLocation>
</comment>
<evidence type="ECO:0000256" key="10">
    <source>
        <dbReference type="RuleBase" id="RU003355"/>
    </source>
</evidence>
<evidence type="ECO:0000256" key="8">
    <source>
        <dbReference type="ARBA" id="ARBA00023145"/>
    </source>
</evidence>
<dbReference type="CDD" id="cd07496">
    <property type="entry name" value="Peptidases_S8_13"/>
    <property type="match status" value="1"/>
</dbReference>
<feature type="active site" description="Charge relay system" evidence="9">
    <location>
        <position position="380"/>
    </location>
</feature>
<proteinExistence type="inferred from homology"/>
<comment type="similarity">
    <text evidence="2 9 10">Belongs to the peptidase S8 family.</text>
</comment>
<dbReference type="GO" id="GO:0006508">
    <property type="term" value="P:proteolysis"/>
    <property type="evidence" value="ECO:0007669"/>
    <property type="project" value="UniProtKB-KW"/>
</dbReference>
<name>A0A437RM07_9BURK</name>
<dbReference type="InterPro" id="IPR022398">
    <property type="entry name" value="Peptidase_S8_His-AS"/>
</dbReference>
<feature type="domain" description="Peptidase C-terminal archaeal/bacterial" evidence="12">
    <location>
        <begin position="469"/>
        <end position="536"/>
    </location>
</feature>
<keyword evidence="8" id="KW-0865">Zymogen</keyword>
<dbReference type="InterPro" id="IPR023828">
    <property type="entry name" value="Peptidase_S8_Ser-AS"/>
</dbReference>
<dbReference type="Pfam" id="PF00082">
    <property type="entry name" value="Peptidase_S8"/>
    <property type="match status" value="1"/>
</dbReference>
<sequence>MREAVQLPAQGLIVKYRDGAAAAELRGSDASFAARTRVMQRLEALSARSGTPLKHVRALAIGAQLIDVVETSGDTRSTRKPDLAALAEQLRQDPEVLSVELNAMMQPLLTPNDTRYPEQWHYFEATGGINAVPAWDRARGTGVAVAIIDTGIVPHSDLNANVLPGYDFVSDAAAARDGNGRDSNPRDEGDWSLAGECGRPTAANSSWHGTHVAGTVAAVTNNAAGVAGVAFGAKIVPVRALAKCGGTLADIADAIVWSAGGSVPGVPANANPAKVINMSLGGSGACGTTYQTAINTARSLGAAVVVAAGNSNVDAVNARPANCTGVITVAATTRSGGKASFSNFGTVVDVAAPGAGILSTLNSGTTVPAAESYASYNGTSMATPHVAGVAALLFQAKPTATPTEIETALRNSARVFPQACSGCGTGIVDANAALTAISGTTPPPPPPAGNVLQNNVGRVISGATGTDNRFTMVVPAGRTSLSFSISGGTGDADLYVRFGTAPTTTTYDCRPFRSGNTETCTITNIQAGTYHVNVRAYSAYSNVTLVGRYTPQ</sequence>
<evidence type="ECO:0000259" key="12">
    <source>
        <dbReference type="Pfam" id="PF04151"/>
    </source>
</evidence>
<evidence type="ECO:0000256" key="1">
    <source>
        <dbReference type="ARBA" id="ARBA00004613"/>
    </source>
</evidence>
<dbReference type="PROSITE" id="PS00138">
    <property type="entry name" value="SUBTILASE_SER"/>
    <property type="match status" value="1"/>
</dbReference>
<protein>
    <submittedName>
        <fullName evidence="13">Peptidase S8</fullName>
    </submittedName>
</protein>
<dbReference type="Gene3D" id="3.40.50.200">
    <property type="entry name" value="Peptidase S8/S53 domain"/>
    <property type="match status" value="1"/>
</dbReference>
<dbReference type="PROSITE" id="PS00136">
    <property type="entry name" value="SUBTILASE_ASP"/>
    <property type="match status" value="1"/>
</dbReference>
<keyword evidence="7 9" id="KW-0720">Serine protease</keyword>
<dbReference type="Pfam" id="PF04151">
    <property type="entry name" value="PPC"/>
    <property type="match status" value="1"/>
</dbReference>
<feature type="active site" description="Charge relay system" evidence="9">
    <location>
        <position position="208"/>
    </location>
</feature>
<dbReference type="PANTHER" id="PTHR43806">
    <property type="entry name" value="PEPTIDASE S8"/>
    <property type="match status" value="1"/>
</dbReference>
<comment type="caution">
    <text evidence="13">The sequence shown here is derived from an EMBL/GenBank/DDBJ whole genome shotgun (WGS) entry which is preliminary data.</text>
</comment>
<evidence type="ECO:0000313" key="13">
    <source>
        <dbReference type="EMBL" id="RVU47799.1"/>
    </source>
</evidence>
<dbReference type="Proteomes" id="UP000285575">
    <property type="component" value="Unassembled WGS sequence"/>
</dbReference>
<accession>A0A437RM07</accession>
<reference evidence="13 14" key="1">
    <citation type="submission" date="2019-01" db="EMBL/GenBank/DDBJ databases">
        <authorList>
            <person name="Chen W.-M."/>
        </authorList>
    </citation>
    <scope>NUCLEOTIDE SEQUENCE [LARGE SCALE GENOMIC DNA]</scope>
    <source>
        <strain evidence="13 14">KYPY4</strain>
    </source>
</reference>
<dbReference type="InterPro" id="IPR036852">
    <property type="entry name" value="Peptidase_S8/S53_dom_sf"/>
</dbReference>
<dbReference type="InterPro" id="IPR023827">
    <property type="entry name" value="Peptidase_S8_Asp-AS"/>
</dbReference>
<gene>
    <name evidence="13" type="ORF">EOE66_05425</name>
</gene>
<keyword evidence="6 9" id="KW-0378">Hydrolase</keyword>
<feature type="active site" description="Charge relay system" evidence="9">
    <location>
        <position position="149"/>
    </location>
</feature>
<dbReference type="OrthoDB" id="9790784at2"/>
<dbReference type="FunFam" id="2.60.120.380:FF:000013">
    <property type="entry name" value="Alkaline serine protease"/>
    <property type="match status" value="1"/>
</dbReference>
<organism evidence="13 14">
    <name type="scientific">Rubrivivax rivuli</name>
    <dbReference type="NCBI Taxonomy" id="1862385"/>
    <lineage>
        <taxon>Bacteria</taxon>
        <taxon>Pseudomonadati</taxon>
        <taxon>Pseudomonadota</taxon>
        <taxon>Betaproteobacteria</taxon>
        <taxon>Burkholderiales</taxon>
        <taxon>Sphaerotilaceae</taxon>
        <taxon>Rubrivivax</taxon>
    </lineage>
</organism>
<dbReference type="Gene3D" id="2.60.120.380">
    <property type="match status" value="1"/>
</dbReference>
<dbReference type="GO" id="GO:0004252">
    <property type="term" value="F:serine-type endopeptidase activity"/>
    <property type="evidence" value="ECO:0007669"/>
    <property type="project" value="UniProtKB-UniRule"/>
</dbReference>
<dbReference type="InterPro" id="IPR034176">
    <property type="entry name" value="Peptidases_S8_13"/>
</dbReference>
<dbReference type="FunFam" id="3.40.50.200:FF:000022">
    <property type="entry name" value="Extracellular protease"/>
    <property type="match status" value="1"/>
</dbReference>
<evidence type="ECO:0000256" key="2">
    <source>
        <dbReference type="ARBA" id="ARBA00011073"/>
    </source>
</evidence>
<dbReference type="InterPro" id="IPR000209">
    <property type="entry name" value="Peptidase_S8/S53_dom"/>
</dbReference>
<dbReference type="PROSITE" id="PS51892">
    <property type="entry name" value="SUBTILASE"/>
    <property type="match status" value="1"/>
</dbReference>
<keyword evidence="5" id="KW-0732">Signal</keyword>
<keyword evidence="4 9" id="KW-0645">Protease</keyword>
<evidence type="ECO:0000256" key="4">
    <source>
        <dbReference type="ARBA" id="ARBA00022670"/>
    </source>
</evidence>
<dbReference type="InterPro" id="IPR007280">
    <property type="entry name" value="Peptidase_C_arc/bac"/>
</dbReference>
<dbReference type="InterPro" id="IPR015500">
    <property type="entry name" value="Peptidase_S8_subtilisin-rel"/>
</dbReference>
<evidence type="ECO:0000259" key="11">
    <source>
        <dbReference type="Pfam" id="PF00082"/>
    </source>
</evidence>
<evidence type="ECO:0000256" key="9">
    <source>
        <dbReference type="PROSITE-ProRule" id="PRU01240"/>
    </source>
</evidence>
<dbReference type="PANTHER" id="PTHR43806:SF11">
    <property type="entry name" value="CEREVISIN-RELATED"/>
    <property type="match status" value="1"/>
</dbReference>
<evidence type="ECO:0000256" key="7">
    <source>
        <dbReference type="ARBA" id="ARBA00022825"/>
    </source>
</evidence>
<dbReference type="EMBL" id="SACR01000002">
    <property type="protein sequence ID" value="RVU47799.1"/>
    <property type="molecule type" value="Genomic_DNA"/>
</dbReference>
<keyword evidence="3" id="KW-0964">Secreted</keyword>
<evidence type="ECO:0000256" key="5">
    <source>
        <dbReference type="ARBA" id="ARBA00022729"/>
    </source>
</evidence>
<evidence type="ECO:0000256" key="3">
    <source>
        <dbReference type="ARBA" id="ARBA00022525"/>
    </source>
</evidence>
<feature type="domain" description="Peptidase S8/S53" evidence="11">
    <location>
        <begin position="140"/>
        <end position="418"/>
    </location>
</feature>
<dbReference type="SUPFAM" id="SSF52743">
    <property type="entry name" value="Subtilisin-like"/>
    <property type="match status" value="1"/>
</dbReference>